<gene>
    <name evidence="1" type="ORF">DI628_06495</name>
</gene>
<sequence>MKAPSVQPKPRYDLNTFIPFSDLIKIGLKNGTLTKQSIQCFHQALHNAQHGSSKPYVAERFYAYIQQHREGHISLHELYRLTAGLMQYASALAANALREGHLIQESWNPSDGWHPVLSRMFTLAHTPVKPFTAIDSYTLTRIMNTPEKLLVYLYDMFEYYTKSKRRHRSEGFCTLPCPEPGGDILLGRRPSQEIVFHYQREKTPRMFAMTLTPLKDASPLSGYRYRLTAKWNTGADQPDAAFGIEELLIKSQTFGPMKSHLPLLAQREEEQHTLFA</sequence>
<proteinExistence type="predicted"/>
<name>A0A6N4R8L9_BLAVI</name>
<evidence type="ECO:0000313" key="1">
    <source>
        <dbReference type="EMBL" id="TKW60547.1"/>
    </source>
</evidence>
<accession>A0A6N4R8L9</accession>
<dbReference type="EMBL" id="VAFM01000002">
    <property type="protein sequence ID" value="TKW60547.1"/>
    <property type="molecule type" value="Genomic_DNA"/>
</dbReference>
<dbReference type="AlphaFoldDB" id="A0A6N4R8L9"/>
<dbReference type="Proteomes" id="UP000320948">
    <property type="component" value="Unassembled WGS sequence"/>
</dbReference>
<protein>
    <submittedName>
        <fullName evidence="1">Uncharacterized protein</fullName>
    </submittedName>
</protein>
<reference evidence="1 2" key="1">
    <citation type="journal article" date="2017" name="Nat. Commun.">
        <title>In situ click chemistry generation of cyclooxygenase-2 inhibitors.</title>
        <authorList>
            <person name="Bhardwaj A."/>
            <person name="Kaur J."/>
            <person name="Wuest M."/>
            <person name="Wuest F."/>
        </authorList>
    </citation>
    <scope>NUCLEOTIDE SEQUENCE [LARGE SCALE GENOMIC DNA]</scope>
    <source>
        <strain evidence="1">S2_018_000_R2_106</strain>
    </source>
</reference>
<organism evidence="1 2">
    <name type="scientific">Blastochloris viridis</name>
    <name type="common">Rhodopseudomonas viridis</name>
    <dbReference type="NCBI Taxonomy" id="1079"/>
    <lineage>
        <taxon>Bacteria</taxon>
        <taxon>Pseudomonadati</taxon>
        <taxon>Pseudomonadota</taxon>
        <taxon>Alphaproteobacteria</taxon>
        <taxon>Hyphomicrobiales</taxon>
        <taxon>Blastochloridaceae</taxon>
        <taxon>Blastochloris</taxon>
    </lineage>
</organism>
<evidence type="ECO:0000313" key="2">
    <source>
        <dbReference type="Proteomes" id="UP000320948"/>
    </source>
</evidence>
<comment type="caution">
    <text evidence="1">The sequence shown here is derived from an EMBL/GenBank/DDBJ whole genome shotgun (WGS) entry which is preliminary data.</text>
</comment>